<keyword evidence="5" id="KW-0472">Membrane</keyword>
<evidence type="ECO:0000313" key="8">
    <source>
        <dbReference type="Proteomes" id="UP000019225"/>
    </source>
</evidence>
<protein>
    <recommendedName>
        <fullName evidence="6">NlpC/P60 domain-containing protein</fullName>
    </recommendedName>
</protein>
<dbReference type="HOGENOM" id="CLU_2880047_0_0_11"/>
<dbReference type="GO" id="GO:0006508">
    <property type="term" value="P:proteolysis"/>
    <property type="evidence" value="ECO:0007669"/>
    <property type="project" value="UniProtKB-KW"/>
</dbReference>
<evidence type="ECO:0000313" key="7">
    <source>
        <dbReference type="EMBL" id="AHH95705.1"/>
    </source>
</evidence>
<dbReference type="OrthoDB" id="5244330at2"/>
<evidence type="ECO:0000256" key="2">
    <source>
        <dbReference type="ARBA" id="ARBA00022670"/>
    </source>
</evidence>
<proteinExistence type="inferred from homology"/>
<dbReference type="Proteomes" id="UP000019225">
    <property type="component" value="Chromosome"/>
</dbReference>
<dbReference type="Gene3D" id="3.90.1720.10">
    <property type="entry name" value="endopeptidase domain like (from Nostoc punctiforme)"/>
    <property type="match status" value="1"/>
</dbReference>
<reference evidence="7 8" key="1">
    <citation type="journal article" date="2014" name="BMC Genomics">
        <title>Complete genome sequence of producer of the glycopeptide antibiotic Aculeximycin Kutzneria albida DSM 43870T, a representative of minor genus of Pseudonocardiaceae.</title>
        <authorList>
            <person name="Rebets Y."/>
            <person name="Tokovenko B."/>
            <person name="Lushchyk I."/>
            <person name="Ruckert C."/>
            <person name="Zaburannyi N."/>
            <person name="Bechthold A."/>
            <person name="Kalinowski J."/>
            <person name="Luzhetskyy A."/>
        </authorList>
    </citation>
    <scope>NUCLEOTIDE SEQUENCE [LARGE SCALE GENOMIC DNA]</scope>
    <source>
        <strain evidence="7">DSM 43870</strain>
    </source>
</reference>
<evidence type="ECO:0000259" key="6">
    <source>
        <dbReference type="Pfam" id="PF00877"/>
    </source>
</evidence>
<feature type="transmembrane region" description="Helical" evidence="5">
    <location>
        <begin position="6"/>
        <end position="28"/>
    </location>
</feature>
<dbReference type="Pfam" id="PF00877">
    <property type="entry name" value="NLPC_P60"/>
    <property type="match status" value="1"/>
</dbReference>
<comment type="similarity">
    <text evidence="1">Belongs to the peptidase C40 family.</text>
</comment>
<evidence type="ECO:0000256" key="3">
    <source>
        <dbReference type="ARBA" id="ARBA00022801"/>
    </source>
</evidence>
<evidence type="ECO:0000256" key="4">
    <source>
        <dbReference type="ARBA" id="ARBA00022807"/>
    </source>
</evidence>
<sequence>MSDGQPLLPGALVFYGTSVYIHHVWLYIGGEMMIDAPDFGQVVKIQPYRYSGDDYAGGGYAPG</sequence>
<gene>
    <name evidence="7" type="ORF">KALB_2337</name>
</gene>
<keyword evidence="4" id="KW-0788">Thiol protease</keyword>
<dbReference type="GO" id="GO:0008234">
    <property type="term" value="F:cysteine-type peptidase activity"/>
    <property type="evidence" value="ECO:0007669"/>
    <property type="project" value="UniProtKB-KW"/>
</dbReference>
<dbReference type="AlphaFoldDB" id="W5W4K8"/>
<dbReference type="EMBL" id="CP007155">
    <property type="protein sequence ID" value="AHH95705.1"/>
    <property type="molecule type" value="Genomic_DNA"/>
</dbReference>
<dbReference type="KEGG" id="kal:KALB_2337"/>
<dbReference type="InterPro" id="IPR038765">
    <property type="entry name" value="Papain-like_cys_pep_sf"/>
</dbReference>
<dbReference type="SUPFAM" id="SSF54001">
    <property type="entry name" value="Cysteine proteinases"/>
    <property type="match status" value="1"/>
</dbReference>
<dbReference type="eggNOG" id="COG0791">
    <property type="taxonomic scope" value="Bacteria"/>
</dbReference>
<keyword evidence="8" id="KW-1185">Reference proteome</keyword>
<feature type="domain" description="NlpC/P60" evidence="6">
    <location>
        <begin position="6"/>
        <end position="49"/>
    </location>
</feature>
<keyword evidence="5" id="KW-0812">Transmembrane</keyword>
<keyword evidence="5" id="KW-1133">Transmembrane helix</keyword>
<organism evidence="7 8">
    <name type="scientific">Kutzneria albida DSM 43870</name>
    <dbReference type="NCBI Taxonomy" id="1449976"/>
    <lineage>
        <taxon>Bacteria</taxon>
        <taxon>Bacillati</taxon>
        <taxon>Actinomycetota</taxon>
        <taxon>Actinomycetes</taxon>
        <taxon>Pseudonocardiales</taxon>
        <taxon>Pseudonocardiaceae</taxon>
        <taxon>Kutzneria</taxon>
    </lineage>
</organism>
<evidence type="ECO:0000256" key="1">
    <source>
        <dbReference type="ARBA" id="ARBA00007074"/>
    </source>
</evidence>
<dbReference type="InterPro" id="IPR000064">
    <property type="entry name" value="NLP_P60_dom"/>
</dbReference>
<keyword evidence="3" id="KW-0378">Hydrolase</keyword>
<keyword evidence="2" id="KW-0645">Protease</keyword>
<name>W5W4K8_9PSEU</name>
<evidence type="ECO:0000256" key="5">
    <source>
        <dbReference type="SAM" id="Phobius"/>
    </source>
</evidence>
<accession>W5W4K8</accession>